<dbReference type="CDD" id="cd03257">
    <property type="entry name" value="ABC_NikE_OppD_transporters"/>
    <property type="match status" value="1"/>
</dbReference>
<dbReference type="GO" id="GO:0016887">
    <property type="term" value="F:ATP hydrolysis activity"/>
    <property type="evidence" value="ECO:0007669"/>
    <property type="project" value="InterPro"/>
</dbReference>
<dbReference type="SUPFAM" id="SSF52540">
    <property type="entry name" value="P-loop containing nucleoside triphosphate hydrolases"/>
    <property type="match status" value="1"/>
</dbReference>
<evidence type="ECO:0000259" key="5">
    <source>
        <dbReference type="PROSITE" id="PS50893"/>
    </source>
</evidence>
<dbReference type="Pfam" id="PF00005">
    <property type="entry name" value="ABC_tran"/>
    <property type="match status" value="1"/>
</dbReference>
<dbReference type="GO" id="GO:0015833">
    <property type="term" value="P:peptide transport"/>
    <property type="evidence" value="ECO:0007669"/>
    <property type="project" value="InterPro"/>
</dbReference>
<dbReference type="InterPro" id="IPR003593">
    <property type="entry name" value="AAA+_ATPase"/>
</dbReference>
<keyword evidence="3" id="KW-0547">Nucleotide-binding</keyword>
<name>A0A8E4F065_9ENTR</name>
<evidence type="ECO:0000313" key="7">
    <source>
        <dbReference type="Proteomes" id="UP000683585"/>
    </source>
</evidence>
<feature type="domain" description="ABC transporter" evidence="5">
    <location>
        <begin position="30"/>
        <end position="275"/>
    </location>
</feature>
<evidence type="ECO:0000256" key="2">
    <source>
        <dbReference type="ARBA" id="ARBA00022448"/>
    </source>
</evidence>
<dbReference type="GO" id="GO:0055085">
    <property type="term" value="P:transmembrane transport"/>
    <property type="evidence" value="ECO:0007669"/>
    <property type="project" value="UniProtKB-ARBA"/>
</dbReference>
<organism evidence="6 7">
    <name type="scientific">Candidatus Profftia tarda</name>
    <dbReference type="NCBI Taxonomy" id="1177216"/>
    <lineage>
        <taxon>Bacteria</taxon>
        <taxon>Pseudomonadati</taxon>
        <taxon>Pseudomonadota</taxon>
        <taxon>Gammaproteobacteria</taxon>
        <taxon>Enterobacterales</taxon>
        <taxon>Enterobacteriaceae</taxon>
        <taxon>Candidatus Profftia</taxon>
    </lineage>
</organism>
<dbReference type="EMBL" id="LR890047">
    <property type="protein sequence ID" value="CAD6510804.1"/>
    <property type="molecule type" value="Genomic_DNA"/>
</dbReference>
<dbReference type="GO" id="GO:0005524">
    <property type="term" value="F:ATP binding"/>
    <property type="evidence" value="ECO:0007669"/>
    <property type="project" value="UniProtKB-KW"/>
</dbReference>
<evidence type="ECO:0000256" key="3">
    <source>
        <dbReference type="ARBA" id="ARBA00022741"/>
    </source>
</evidence>
<dbReference type="NCBIfam" id="TIGR01727">
    <property type="entry name" value="oligo_HPY"/>
    <property type="match status" value="1"/>
</dbReference>
<dbReference type="PANTHER" id="PTHR43776">
    <property type="entry name" value="TRANSPORT ATP-BINDING PROTEIN"/>
    <property type="match status" value="1"/>
</dbReference>
<dbReference type="Proteomes" id="UP000683585">
    <property type="component" value="Chromosome"/>
</dbReference>
<evidence type="ECO:0000256" key="4">
    <source>
        <dbReference type="ARBA" id="ARBA00022840"/>
    </source>
</evidence>
<dbReference type="InterPro" id="IPR017871">
    <property type="entry name" value="ABC_transporter-like_CS"/>
</dbReference>
<dbReference type="InterPro" id="IPR013563">
    <property type="entry name" value="Oligopep_ABC_C"/>
</dbReference>
<keyword evidence="7" id="KW-1185">Reference proteome</keyword>
<dbReference type="NCBIfam" id="NF011659">
    <property type="entry name" value="PRK15079.1"/>
    <property type="match status" value="1"/>
</dbReference>
<keyword evidence="4 6" id="KW-0067">ATP-binding</keyword>
<proteinExistence type="inferred from homology"/>
<dbReference type="KEGG" id="ptf:PROFFT_A_04130"/>
<dbReference type="FunFam" id="3.40.50.300:FF:000016">
    <property type="entry name" value="Oligopeptide ABC transporter ATP-binding component"/>
    <property type="match status" value="1"/>
</dbReference>
<gene>
    <name evidence="6" type="primary">oppF</name>
    <name evidence="6" type="ORF">PROFFT_A_04130</name>
</gene>
<dbReference type="PANTHER" id="PTHR43776:SF7">
    <property type="entry name" value="D,D-DIPEPTIDE TRANSPORT ATP-BINDING PROTEIN DDPF-RELATED"/>
    <property type="match status" value="1"/>
</dbReference>
<evidence type="ECO:0000313" key="6">
    <source>
        <dbReference type="EMBL" id="CAD6510804.1"/>
    </source>
</evidence>
<dbReference type="SMART" id="SM00382">
    <property type="entry name" value="AAA"/>
    <property type="match status" value="1"/>
</dbReference>
<evidence type="ECO:0000256" key="1">
    <source>
        <dbReference type="ARBA" id="ARBA00005417"/>
    </source>
</evidence>
<reference evidence="6" key="1">
    <citation type="submission" date="2020-10" db="EMBL/GenBank/DDBJ databases">
        <authorList>
            <person name="Szabo G."/>
        </authorList>
    </citation>
    <scope>NUCLEOTIDE SEQUENCE</scope>
    <source>
        <strain evidence="6">PROFFT</strain>
    </source>
</reference>
<dbReference type="PROSITE" id="PS50893">
    <property type="entry name" value="ABC_TRANSPORTER_2"/>
    <property type="match status" value="1"/>
</dbReference>
<dbReference type="InterPro" id="IPR050319">
    <property type="entry name" value="ABC_transp_ATP-bind"/>
</dbReference>
<dbReference type="Gene3D" id="3.40.50.300">
    <property type="entry name" value="P-loop containing nucleotide triphosphate hydrolases"/>
    <property type="match status" value="1"/>
</dbReference>
<dbReference type="Pfam" id="PF08352">
    <property type="entry name" value="oligo_HPY"/>
    <property type="match status" value="1"/>
</dbReference>
<sequence>MFQGSRGIIMIQDSEDKQALLEVNNLKVYFKVKDKKTSLCRPNKILKAVDGITLRLYAGETLGIIGESGCGKSTFARAIIGLAQVTHGSVVWRGRDLLKCDTKHWRKVRKDIQIIFQNPLSSLNPRMTIGEIISEPLRTYHASMSRKEVKNSAINMMIKVGLIPNYINRYPNELSGGQCQRVAIARALLFDPKLIICDEPVAALDVSIQAQVVNLLQKLQCEETGLAMIFIAHDLAVVKHISDWVMVMYLGHVIEFGTYEAVYDNPQHPYTKALLSAVPIPDPDMEKGKKIHVLEGEIPSPFHPPSGCIFRTRCPISEPKCALTIPLIDGSVRHTVACLKVNTI</sequence>
<keyword evidence="2" id="KW-0813">Transport</keyword>
<dbReference type="AlphaFoldDB" id="A0A8E4F065"/>
<accession>A0A8E4F065</accession>
<dbReference type="InterPro" id="IPR003439">
    <property type="entry name" value="ABC_transporter-like_ATP-bd"/>
</dbReference>
<protein>
    <submittedName>
        <fullName evidence="6">Oligopeptide transport ATP-binding protein OppF</fullName>
    </submittedName>
</protein>
<comment type="similarity">
    <text evidence="1">Belongs to the ABC transporter superfamily.</text>
</comment>
<dbReference type="PROSITE" id="PS00211">
    <property type="entry name" value="ABC_TRANSPORTER_1"/>
    <property type="match status" value="1"/>
</dbReference>
<dbReference type="InterPro" id="IPR027417">
    <property type="entry name" value="P-loop_NTPase"/>
</dbReference>